<evidence type="ECO:0000313" key="3">
    <source>
        <dbReference type="Proteomes" id="UP000008827"/>
    </source>
</evidence>
<accession>K7KDA9</accession>
<dbReference type="EnsemblPlants" id="KRH65834">
    <property type="protein sequence ID" value="KRH65834"/>
    <property type="gene ID" value="GLYMA_03G065300"/>
</dbReference>
<evidence type="ECO:0000313" key="1">
    <source>
        <dbReference type="EMBL" id="KRH65834.1"/>
    </source>
</evidence>
<proteinExistence type="predicted"/>
<name>K7KDA9_SOYBN</name>
<reference evidence="1" key="3">
    <citation type="submission" date="2018-07" db="EMBL/GenBank/DDBJ databases">
        <title>WGS assembly of Glycine max.</title>
        <authorList>
            <person name="Schmutz J."/>
            <person name="Cannon S."/>
            <person name="Schlueter J."/>
            <person name="Ma J."/>
            <person name="Mitros T."/>
            <person name="Nelson W."/>
            <person name="Hyten D."/>
            <person name="Song Q."/>
            <person name="Thelen J."/>
            <person name="Cheng J."/>
            <person name="Xu D."/>
            <person name="Hellsten U."/>
            <person name="May G."/>
            <person name="Yu Y."/>
            <person name="Sakurai T."/>
            <person name="Umezawa T."/>
            <person name="Bhattacharyya M."/>
            <person name="Sandhu D."/>
            <person name="Valliyodan B."/>
            <person name="Lindquist E."/>
            <person name="Peto M."/>
            <person name="Grant D."/>
            <person name="Shu S."/>
            <person name="Goodstein D."/>
            <person name="Barry K."/>
            <person name="Futrell-Griggs M."/>
            <person name="Abernathy B."/>
            <person name="Du J."/>
            <person name="Tian Z."/>
            <person name="Zhu L."/>
            <person name="Gill N."/>
            <person name="Joshi T."/>
            <person name="Libault M."/>
            <person name="Sethuraman A."/>
            <person name="Zhang X."/>
            <person name="Shinozaki K."/>
            <person name="Nguyen H."/>
            <person name="Wing R."/>
            <person name="Cregan P."/>
            <person name="Specht J."/>
            <person name="Grimwood J."/>
            <person name="Rokhsar D."/>
            <person name="Stacey G."/>
            <person name="Shoemaker R."/>
            <person name="Jackson S."/>
        </authorList>
    </citation>
    <scope>NUCLEOTIDE SEQUENCE</scope>
    <source>
        <tissue evidence="1">Callus</tissue>
    </source>
</reference>
<dbReference type="PaxDb" id="3847-GLYMA03G09958.2"/>
<dbReference type="Proteomes" id="UP000008827">
    <property type="component" value="Chromosome 3"/>
</dbReference>
<reference evidence="2" key="2">
    <citation type="submission" date="2018-02" db="UniProtKB">
        <authorList>
            <consortium name="EnsemblPlants"/>
        </authorList>
    </citation>
    <scope>IDENTIFICATION</scope>
    <source>
        <strain evidence="2">Williams 82</strain>
    </source>
</reference>
<dbReference type="InParanoid" id="K7KDA9"/>
<dbReference type="OrthoDB" id="1732011at2759"/>
<evidence type="ECO:0000313" key="2">
    <source>
        <dbReference type="EnsemblPlants" id="KRH65834"/>
    </source>
</evidence>
<dbReference type="Gramene" id="KRH65834">
    <property type="protein sequence ID" value="KRH65834"/>
    <property type="gene ID" value="GLYMA_03G065300"/>
</dbReference>
<dbReference type="AlphaFoldDB" id="K7KDA9"/>
<protein>
    <submittedName>
        <fullName evidence="1 2">Uncharacterized protein</fullName>
    </submittedName>
</protein>
<sequence>MFQANAEGDFDELVDPLKVEDKIGVVPHGLSTNSDVVKSFGCGKNLQMEEMKVDLDLLVGDPASLEKKIDAIRFGGP</sequence>
<gene>
    <name evidence="1" type="ORF">GLYMA_03G065300</name>
</gene>
<organism evidence="1">
    <name type="scientific">Glycine max</name>
    <name type="common">Soybean</name>
    <name type="synonym">Glycine hispida</name>
    <dbReference type="NCBI Taxonomy" id="3847"/>
    <lineage>
        <taxon>Eukaryota</taxon>
        <taxon>Viridiplantae</taxon>
        <taxon>Streptophyta</taxon>
        <taxon>Embryophyta</taxon>
        <taxon>Tracheophyta</taxon>
        <taxon>Spermatophyta</taxon>
        <taxon>Magnoliopsida</taxon>
        <taxon>eudicotyledons</taxon>
        <taxon>Gunneridae</taxon>
        <taxon>Pentapetalae</taxon>
        <taxon>rosids</taxon>
        <taxon>fabids</taxon>
        <taxon>Fabales</taxon>
        <taxon>Fabaceae</taxon>
        <taxon>Papilionoideae</taxon>
        <taxon>50 kb inversion clade</taxon>
        <taxon>NPAAA clade</taxon>
        <taxon>indigoferoid/millettioid clade</taxon>
        <taxon>Phaseoleae</taxon>
        <taxon>Glycine</taxon>
        <taxon>Glycine subgen. Soja</taxon>
    </lineage>
</organism>
<dbReference type="EMBL" id="CM000836">
    <property type="protein sequence ID" value="KRH65834.1"/>
    <property type="molecule type" value="Genomic_DNA"/>
</dbReference>
<reference evidence="1 2" key="1">
    <citation type="journal article" date="2010" name="Nature">
        <title>Genome sequence of the palaeopolyploid soybean.</title>
        <authorList>
            <person name="Schmutz J."/>
            <person name="Cannon S.B."/>
            <person name="Schlueter J."/>
            <person name="Ma J."/>
            <person name="Mitros T."/>
            <person name="Nelson W."/>
            <person name="Hyten D.L."/>
            <person name="Song Q."/>
            <person name="Thelen J.J."/>
            <person name="Cheng J."/>
            <person name="Xu D."/>
            <person name="Hellsten U."/>
            <person name="May G.D."/>
            <person name="Yu Y."/>
            <person name="Sakurai T."/>
            <person name="Umezawa T."/>
            <person name="Bhattacharyya M.K."/>
            <person name="Sandhu D."/>
            <person name="Valliyodan B."/>
            <person name="Lindquist E."/>
            <person name="Peto M."/>
            <person name="Grant D."/>
            <person name="Shu S."/>
            <person name="Goodstein D."/>
            <person name="Barry K."/>
            <person name="Futrell-Griggs M."/>
            <person name="Abernathy B."/>
            <person name="Du J."/>
            <person name="Tian Z."/>
            <person name="Zhu L."/>
            <person name="Gill N."/>
            <person name="Joshi T."/>
            <person name="Libault M."/>
            <person name="Sethuraman A."/>
            <person name="Zhang X.-C."/>
            <person name="Shinozaki K."/>
            <person name="Nguyen H.T."/>
            <person name="Wing R.A."/>
            <person name="Cregan P."/>
            <person name="Specht J."/>
            <person name="Grimwood J."/>
            <person name="Rokhsar D."/>
            <person name="Stacey G."/>
            <person name="Shoemaker R.C."/>
            <person name="Jackson S.A."/>
        </authorList>
    </citation>
    <scope>NUCLEOTIDE SEQUENCE [LARGE SCALE GENOMIC DNA]</scope>
    <source>
        <strain evidence="2">cv. Williams 82</strain>
        <tissue evidence="1">Callus</tissue>
    </source>
</reference>
<dbReference type="HOGENOM" id="CLU_2642966_0_0_1"/>
<keyword evidence="3" id="KW-1185">Reference proteome</keyword>